<name>A0A7S4AWQ0_9STRA</name>
<dbReference type="Pfam" id="PF03737">
    <property type="entry name" value="RraA-like"/>
    <property type="match status" value="2"/>
</dbReference>
<evidence type="ECO:0008006" key="3">
    <source>
        <dbReference type="Google" id="ProtNLM"/>
    </source>
</evidence>
<feature type="binding site" evidence="1">
    <location>
        <position position="177"/>
    </location>
    <ligand>
        <name>Mg(2+)</name>
        <dbReference type="ChEBI" id="CHEBI:18420"/>
    </ligand>
</feature>
<evidence type="ECO:0000313" key="2">
    <source>
        <dbReference type="EMBL" id="CAE0729445.1"/>
    </source>
</evidence>
<dbReference type="SUPFAM" id="SSF89562">
    <property type="entry name" value="RraA-like"/>
    <property type="match status" value="1"/>
</dbReference>
<dbReference type="AlphaFoldDB" id="A0A7S4AWQ0"/>
<dbReference type="CDD" id="cd16841">
    <property type="entry name" value="RraA_family"/>
    <property type="match status" value="1"/>
</dbReference>
<dbReference type="InterPro" id="IPR005493">
    <property type="entry name" value="RraA/RraA-like"/>
</dbReference>
<organism evidence="2">
    <name type="scientific">Pseudo-nitzschia australis</name>
    <dbReference type="NCBI Taxonomy" id="44445"/>
    <lineage>
        <taxon>Eukaryota</taxon>
        <taxon>Sar</taxon>
        <taxon>Stramenopiles</taxon>
        <taxon>Ochrophyta</taxon>
        <taxon>Bacillariophyta</taxon>
        <taxon>Bacillariophyceae</taxon>
        <taxon>Bacillariophycidae</taxon>
        <taxon>Bacillariales</taxon>
        <taxon>Bacillariaceae</taxon>
        <taxon>Pseudo-nitzschia</taxon>
    </lineage>
</organism>
<sequence>MASSIVAPLTRKAVQSLATTVSKRISNNFTKTPTACVRPIHSTVSSVKALLQDLRDLDTSSLCDANKTIMESSNDESNSIKIKLMNGTIRPMNHLNHRHPDEVGSGAVMAGVARTVSFTEPDDFLPVMRALALEAEMDEVLVVDTMSSMRAVAGEIFVNEARRKALAGIVIDGPVRDTAYLDNTDEIDENASVVNNGNDEAMATTPTMRIYATGITPYSGTTQSPGIMQPAVVTCGGIEVRPGEIVVGDNDGIIVGELDAFLKLVPVARNIQLVEQKLIAGITASVGGRPMDSMTNLEEHVRHRLEGKSSKLEFRI</sequence>
<keyword evidence="1" id="KW-0479">Metal-binding</keyword>
<dbReference type="GO" id="GO:0046872">
    <property type="term" value="F:metal ion binding"/>
    <property type="evidence" value="ECO:0007669"/>
    <property type="project" value="UniProtKB-KW"/>
</dbReference>
<dbReference type="Gene3D" id="3.50.30.40">
    <property type="entry name" value="Ribonuclease E inhibitor RraA/RraA-like"/>
    <property type="match status" value="1"/>
</dbReference>
<evidence type="ECO:0000256" key="1">
    <source>
        <dbReference type="PIRSR" id="PIRSR605493-1"/>
    </source>
</evidence>
<proteinExistence type="predicted"/>
<reference evidence="2" key="1">
    <citation type="submission" date="2021-01" db="EMBL/GenBank/DDBJ databases">
        <authorList>
            <person name="Corre E."/>
            <person name="Pelletier E."/>
            <person name="Niang G."/>
            <person name="Scheremetjew M."/>
            <person name="Finn R."/>
            <person name="Kale V."/>
            <person name="Holt S."/>
            <person name="Cochrane G."/>
            <person name="Meng A."/>
            <person name="Brown T."/>
            <person name="Cohen L."/>
        </authorList>
    </citation>
    <scope>NUCLEOTIDE SEQUENCE</scope>
    <source>
        <strain evidence="2">10249 10 AB</strain>
    </source>
</reference>
<dbReference type="PANTHER" id="PTHR33254:SF4">
    <property type="entry name" value="4-HYDROXY-4-METHYL-2-OXOGLUTARATE ALDOLASE 3-RELATED"/>
    <property type="match status" value="1"/>
</dbReference>
<accession>A0A7S4AWQ0</accession>
<comment type="cofactor">
    <cofactor evidence="1">
        <name>Mg(2+)</name>
        <dbReference type="ChEBI" id="CHEBI:18420"/>
    </cofactor>
</comment>
<protein>
    <recommendedName>
        <fullName evidence="3">Dimethylmenaquinone methyltransferase</fullName>
    </recommendedName>
</protein>
<dbReference type="InterPro" id="IPR036704">
    <property type="entry name" value="RraA/RraA-like_sf"/>
</dbReference>
<gene>
    <name evidence="2" type="ORF">PAUS00366_LOCUS22230</name>
</gene>
<dbReference type="PANTHER" id="PTHR33254">
    <property type="entry name" value="4-HYDROXY-4-METHYL-2-OXOGLUTARATE ALDOLASE 3-RELATED"/>
    <property type="match status" value="1"/>
</dbReference>
<feature type="binding site" evidence="1">
    <location>
        <position position="176"/>
    </location>
    <ligand>
        <name>substrate</name>
    </ligand>
</feature>
<dbReference type="EMBL" id="HBIX01034073">
    <property type="protein sequence ID" value="CAE0729445.1"/>
    <property type="molecule type" value="Transcribed_RNA"/>
</dbReference>
<keyword evidence="1" id="KW-0460">Magnesium</keyword>